<dbReference type="EMBL" id="GG704916">
    <property type="protein sequence ID" value="EAS32473.3"/>
    <property type="molecule type" value="Genomic_DNA"/>
</dbReference>
<dbReference type="Proteomes" id="UP000001261">
    <property type="component" value="Unassembled WGS sequence"/>
</dbReference>
<feature type="compositionally biased region" description="Polar residues" evidence="1">
    <location>
        <begin position="97"/>
        <end position="144"/>
    </location>
</feature>
<feature type="compositionally biased region" description="Low complexity" evidence="1">
    <location>
        <begin position="52"/>
        <end position="68"/>
    </location>
</feature>
<feature type="compositionally biased region" description="Polar residues" evidence="1">
    <location>
        <begin position="528"/>
        <end position="557"/>
    </location>
</feature>
<feature type="compositionally biased region" description="Polar residues" evidence="1">
    <location>
        <begin position="238"/>
        <end position="265"/>
    </location>
</feature>
<feature type="compositionally biased region" description="Low complexity" evidence="1">
    <location>
        <begin position="1028"/>
        <end position="1043"/>
    </location>
</feature>
<feature type="compositionally biased region" description="Polar residues" evidence="1">
    <location>
        <begin position="711"/>
        <end position="734"/>
    </location>
</feature>
<dbReference type="OrthoDB" id="5394108at2759"/>
<dbReference type="STRING" id="246410.J3KBH7"/>
<feature type="region of interest" description="Disordered" evidence="1">
    <location>
        <begin position="707"/>
        <end position="740"/>
    </location>
</feature>
<feature type="region of interest" description="Disordered" evidence="1">
    <location>
        <begin position="1"/>
        <end position="177"/>
    </location>
</feature>
<feature type="compositionally biased region" description="Low complexity" evidence="1">
    <location>
        <begin position="772"/>
        <end position="781"/>
    </location>
</feature>
<dbReference type="KEGG" id="cim:CIMG_03497"/>
<gene>
    <name evidence="2" type="ORF">CIMG_03497</name>
</gene>
<feature type="compositionally biased region" description="Polar residues" evidence="1">
    <location>
        <begin position="274"/>
        <end position="289"/>
    </location>
</feature>
<reference evidence="3" key="2">
    <citation type="journal article" date="2010" name="Genome Res.">
        <title>Population genomic sequencing of Coccidioides fungi reveals recent hybridization and transposon control.</title>
        <authorList>
            <person name="Neafsey D.E."/>
            <person name="Barker B.M."/>
            <person name="Sharpton T.J."/>
            <person name="Stajich J.E."/>
            <person name="Park D.J."/>
            <person name="Whiston E."/>
            <person name="Hung C.-Y."/>
            <person name="McMahan C."/>
            <person name="White J."/>
            <person name="Sykes S."/>
            <person name="Heiman D."/>
            <person name="Young S."/>
            <person name="Zeng Q."/>
            <person name="Abouelleil A."/>
            <person name="Aftuck L."/>
            <person name="Bessette D."/>
            <person name="Brown A."/>
            <person name="FitzGerald M."/>
            <person name="Lui A."/>
            <person name="Macdonald J.P."/>
            <person name="Priest M."/>
            <person name="Orbach M.J."/>
            <person name="Galgiani J.N."/>
            <person name="Kirkland T.N."/>
            <person name="Cole G.T."/>
            <person name="Birren B.W."/>
            <person name="Henn M.R."/>
            <person name="Taylor J.W."/>
            <person name="Rounsley S.D."/>
        </authorList>
    </citation>
    <scope>GENOME REANNOTATION</scope>
    <source>
        <strain evidence="3">RS</strain>
    </source>
</reference>
<feature type="compositionally biased region" description="Pro residues" evidence="1">
    <location>
        <begin position="363"/>
        <end position="372"/>
    </location>
</feature>
<accession>J3KBH7</accession>
<feature type="compositionally biased region" description="Polar residues" evidence="1">
    <location>
        <begin position="826"/>
        <end position="836"/>
    </location>
</feature>
<dbReference type="OMA" id="ARGWNIR"/>
<organism evidence="2 3">
    <name type="scientific">Coccidioides immitis (strain RS)</name>
    <name type="common">Valley fever fungus</name>
    <dbReference type="NCBI Taxonomy" id="246410"/>
    <lineage>
        <taxon>Eukaryota</taxon>
        <taxon>Fungi</taxon>
        <taxon>Dikarya</taxon>
        <taxon>Ascomycota</taxon>
        <taxon>Pezizomycotina</taxon>
        <taxon>Eurotiomycetes</taxon>
        <taxon>Eurotiomycetidae</taxon>
        <taxon>Onygenales</taxon>
        <taxon>Onygenaceae</taxon>
        <taxon>Coccidioides</taxon>
    </lineage>
</organism>
<feature type="compositionally biased region" description="Low complexity" evidence="1">
    <location>
        <begin position="353"/>
        <end position="362"/>
    </location>
</feature>
<sequence>MARTRSQPISPGGFKSLEDIPRKRRITRSTANTAGAANAPITASARGESPPTRVTKNTTKSTTNAINKRGTKKTARATKSASSKKEEPVANAENDVNEPTGQPASKPPATTQSPASEPTAASTKSEQHIFSSQVINIGRSQNASLALPVHPSGAPSARRAGTSLDNPPRRVLGVASPNIVTPAREQYVPAAKVLKPHTQIPPFKDHGSPSIISSLSSQKAQVKFRSSVGQAGTHDTHFNSTGRGIKPSSQAGVQQLGPDSQLSSELRQRASKTVPDTTAASSQVSTQEPSVPFQVISANSRPVRGQQPGLQSKVDLVNPPLVHMHEPNKLSQCPSQSSRHEPDSGDPAASCSPATPQEQPQPTSQPTPPCEPTPAAVAAEGSRQSISQPTFRQAAPTVASVERPHSSSCHATVRRPTPVVIFAEGPPQPRPLVRHGGPSPLLRFAVLAQAQTHLGAPASLIQHELASRSNARGSSGREAQAANSPQAVPTSPPRPVKPGVTTGIQAIGSRIPSRSNPSGDPMALDSPPKTNSVATQTSPMEPATRSTTASIATQTPPMESAQPMGASPFPETSSVTTKGSDRTCHCCSAILQCPNGHFPWLQSKVREYMPNKTLTQPESVIPMNRKRSRTEETPEEDTELPSSKRRELRAATLACHRDRNIIPIAQRRSRRMAQKKTCIGVPLFIDPQPADGNESPESPHRFVKVHRHPSSIANDNNSKTESSTETQPAPSTPSRGWGIRGLLSSVPRSIQRLMSSFGEQENQEPTTPTPALPSTLTEPAPSAETPVSNAKPVSNSAPHVSDAVTTELSAPDVEPVMTAGSPISDAVTTEGSTHTGQEPAEPPKPMEPIKSIELTEANRPKPKSLPRDLSSSLVSRPRDRSLLFGARKVEVPFGDKPQVSRSLLPAAKRDKDAAAPVVKPKKRKRSPSPDVIPNPPGVSYGMDLKYFCYSSESEEEEEEPPQTKPPKSLPPRGILRERKRVRFDVSPQDTPSKLRLQRTMAIADMTPSRAPITPSRLSREVHAAEQTAPSPGAAPASHGSADALSHALGRPPTRVSAPPVITNTTGTYKLDYNLFSSDEEDVEEEAAPPAKTTVPADTFVLRWPAANPYSPISGGGRGEAAGSGLFGREFGRLRGALVA</sequence>
<proteinExistence type="predicted"/>
<dbReference type="RefSeq" id="XP_001244056.1">
    <property type="nucleotide sequence ID" value="XM_001244055.1"/>
</dbReference>
<feature type="compositionally biased region" description="Polar residues" evidence="1">
    <location>
        <begin position="785"/>
        <end position="808"/>
    </location>
</feature>
<evidence type="ECO:0000313" key="3">
    <source>
        <dbReference type="Proteomes" id="UP000001261"/>
    </source>
</evidence>
<dbReference type="GeneID" id="4564128"/>
<protein>
    <submittedName>
        <fullName evidence="2">Uncharacterized protein</fullName>
    </submittedName>
</protein>
<feature type="region of interest" description="Disordered" evidence="1">
    <location>
        <begin position="756"/>
        <end position="1062"/>
    </location>
</feature>
<keyword evidence="3" id="KW-1185">Reference proteome</keyword>
<feature type="region of interest" description="Disordered" evidence="1">
    <location>
        <begin position="466"/>
        <end position="580"/>
    </location>
</feature>
<evidence type="ECO:0000256" key="1">
    <source>
        <dbReference type="SAM" id="MobiDB-lite"/>
    </source>
</evidence>
<feature type="region of interest" description="Disordered" evidence="1">
    <location>
        <begin position="324"/>
        <end position="412"/>
    </location>
</feature>
<feature type="compositionally biased region" description="Low complexity" evidence="1">
    <location>
        <begin position="467"/>
        <end position="477"/>
    </location>
</feature>
<reference evidence="3" key="1">
    <citation type="journal article" date="2009" name="Genome Res.">
        <title>Comparative genomic analyses of the human fungal pathogens Coccidioides and their relatives.</title>
        <authorList>
            <person name="Sharpton T.J."/>
            <person name="Stajich J.E."/>
            <person name="Rounsley S.D."/>
            <person name="Gardner M.J."/>
            <person name="Wortman J.R."/>
            <person name="Jordar V.S."/>
            <person name="Maiti R."/>
            <person name="Kodira C.D."/>
            <person name="Neafsey D.E."/>
            <person name="Zeng Q."/>
            <person name="Hung C.-Y."/>
            <person name="McMahan C."/>
            <person name="Muszewska A."/>
            <person name="Grynberg M."/>
            <person name="Mandel M.A."/>
            <person name="Kellner E.M."/>
            <person name="Barker B.M."/>
            <person name="Galgiani J.N."/>
            <person name="Orbach M.J."/>
            <person name="Kirkland T.N."/>
            <person name="Cole G.T."/>
            <person name="Henn M.R."/>
            <person name="Birren B.W."/>
            <person name="Taylor J.W."/>
        </authorList>
    </citation>
    <scope>NUCLEOTIDE SEQUENCE [LARGE SCALE GENOMIC DNA]</scope>
    <source>
        <strain evidence="3">RS</strain>
    </source>
</reference>
<feature type="region of interest" description="Disordered" evidence="1">
    <location>
        <begin position="223"/>
        <end position="292"/>
    </location>
</feature>
<name>J3KBH7_COCIM</name>
<dbReference type="AlphaFoldDB" id="J3KBH7"/>
<evidence type="ECO:0000313" key="2">
    <source>
        <dbReference type="EMBL" id="EAS32473.3"/>
    </source>
</evidence>
<feature type="region of interest" description="Disordered" evidence="1">
    <location>
        <begin position="622"/>
        <end position="645"/>
    </location>
</feature>
<dbReference type="InParanoid" id="J3KBH7"/>
<feature type="compositionally biased region" description="Polar residues" evidence="1">
    <location>
        <begin position="382"/>
        <end position="391"/>
    </location>
</feature>
<dbReference type="VEuPathDB" id="FungiDB:CIMG_03497"/>